<reference evidence="2" key="1">
    <citation type="journal article" date="2013" name="J. Plant Res.">
        <title>Effect of fungi and light on seed germination of three Opuntia species from semiarid lands of central Mexico.</title>
        <authorList>
            <person name="Delgado-Sanchez P."/>
            <person name="Jimenez-Bremont J.F."/>
            <person name="Guerrero-Gonzalez Mde L."/>
            <person name="Flores J."/>
        </authorList>
    </citation>
    <scope>NUCLEOTIDE SEQUENCE</scope>
    <source>
        <tissue evidence="2">Cladode</tissue>
    </source>
</reference>
<organism evidence="2">
    <name type="scientific">Opuntia streptacantha</name>
    <name type="common">Prickly pear cactus</name>
    <name type="synonym">Opuntia cardona</name>
    <dbReference type="NCBI Taxonomy" id="393608"/>
    <lineage>
        <taxon>Eukaryota</taxon>
        <taxon>Viridiplantae</taxon>
        <taxon>Streptophyta</taxon>
        <taxon>Embryophyta</taxon>
        <taxon>Tracheophyta</taxon>
        <taxon>Spermatophyta</taxon>
        <taxon>Magnoliopsida</taxon>
        <taxon>eudicotyledons</taxon>
        <taxon>Gunneridae</taxon>
        <taxon>Pentapetalae</taxon>
        <taxon>Caryophyllales</taxon>
        <taxon>Cactineae</taxon>
        <taxon>Cactaceae</taxon>
        <taxon>Opuntioideae</taxon>
        <taxon>Opuntia</taxon>
    </lineage>
</organism>
<evidence type="ECO:0000313" key="2">
    <source>
        <dbReference type="EMBL" id="MBA4618600.1"/>
    </source>
</evidence>
<evidence type="ECO:0000256" key="1">
    <source>
        <dbReference type="SAM" id="MobiDB-lite"/>
    </source>
</evidence>
<dbReference type="EMBL" id="GISG01021331">
    <property type="protein sequence ID" value="MBA4618600.1"/>
    <property type="molecule type" value="Transcribed_RNA"/>
</dbReference>
<name>A0A7C9CI76_OPUST</name>
<feature type="compositionally biased region" description="Basic and acidic residues" evidence="1">
    <location>
        <begin position="94"/>
        <end position="119"/>
    </location>
</feature>
<feature type="region of interest" description="Disordered" evidence="1">
    <location>
        <begin position="88"/>
        <end position="119"/>
    </location>
</feature>
<proteinExistence type="predicted"/>
<dbReference type="AlphaFoldDB" id="A0A7C9CI76"/>
<dbReference type="EMBL" id="GISG01021329">
    <property type="protein sequence ID" value="MBA4618599.1"/>
    <property type="molecule type" value="Transcribed_RNA"/>
</dbReference>
<reference evidence="2" key="2">
    <citation type="submission" date="2020-07" db="EMBL/GenBank/DDBJ databases">
        <authorList>
            <person name="Vera ALvarez R."/>
            <person name="Arias-Moreno D.M."/>
            <person name="Jimenez-Jacinto V."/>
            <person name="Jimenez-Bremont J.F."/>
            <person name="Swaminathan K."/>
            <person name="Moose S.P."/>
            <person name="Guerrero-Gonzalez M.L."/>
            <person name="Marino-Ramirez L."/>
            <person name="Landsman D."/>
            <person name="Rodriguez-Kessler M."/>
            <person name="Delgado-Sanchez P."/>
        </authorList>
    </citation>
    <scope>NUCLEOTIDE SEQUENCE</scope>
    <source>
        <tissue evidence="2">Cladode</tissue>
    </source>
</reference>
<protein>
    <submittedName>
        <fullName evidence="2">Uncharacterized protein</fullName>
    </submittedName>
</protein>
<sequence length="119" mass="12903">MIVTVIYSTTKVNELNDTGLWQAPEICFLKRCPLLWIQGEPAAPATTMDTLSLGNRRHRRCSAPATMIDTSASATGDSGKRLNVVGFHSAGGEEATREQRKTGLCHEGREREALGDSSV</sequence>
<accession>A0A7C9CI76</accession>